<dbReference type="PROSITE" id="PS50835">
    <property type="entry name" value="IG_LIKE"/>
    <property type="match status" value="1"/>
</dbReference>
<dbReference type="EMBL" id="DS985242">
    <property type="protein sequence ID" value="EDV28090.1"/>
    <property type="molecule type" value="Genomic_DNA"/>
</dbReference>
<evidence type="ECO:0000256" key="1">
    <source>
        <dbReference type="SAM" id="Phobius"/>
    </source>
</evidence>
<feature type="chain" id="PRO_5002798374" description="Ig-like domain-containing protein" evidence="2">
    <location>
        <begin position="19"/>
        <end position="186"/>
    </location>
</feature>
<dbReference type="InterPro" id="IPR036179">
    <property type="entry name" value="Ig-like_dom_sf"/>
</dbReference>
<dbReference type="InterPro" id="IPR013783">
    <property type="entry name" value="Ig-like_fold"/>
</dbReference>
<organism evidence="4 5">
    <name type="scientific">Trichoplax adhaerens</name>
    <name type="common">Trichoplax reptans</name>
    <dbReference type="NCBI Taxonomy" id="10228"/>
    <lineage>
        <taxon>Eukaryota</taxon>
        <taxon>Metazoa</taxon>
        <taxon>Placozoa</taxon>
        <taxon>Uniplacotomia</taxon>
        <taxon>Trichoplacea</taxon>
        <taxon>Trichoplacidae</taxon>
        <taxon>Trichoplax</taxon>
    </lineage>
</organism>
<feature type="signal peptide" evidence="2">
    <location>
        <begin position="1"/>
        <end position="18"/>
    </location>
</feature>
<protein>
    <recommendedName>
        <fullName evidence="3">Ig-like domain-containing protein</fullName>
    </recommendedName>
</protein>
<dbReference type="OrthoDB" id="6159398at2759"/>
<dbReference type="InterPro" id="IPR007110">
    <property type="entry name" value="Ig-like_dom"/>
</dbReference>
<proteinExistence type="predicted"/>
<evidence type="ECO:0000313" key="4">
    <source>
        <dbReference type="EMBL" id="EDV28090.1"/>
    </source>
</evidence>
<accession>B3RNX1</accession>
<evidence type="ECO:0000256" key="2">
    <source>
        <dbReference type="SAM" id="SignalP"/>
    </source>
</evidence>
<dbReference type="RefSeq" id="XP_002109924.1">
    <property type="nucleotide sequence ID" value="XM_002109888.1"/>
</dbReference>
<evidence type="ECO:0000313" key="5">
    <source>
        <dbReference type="Proteomes" id="UP000009022"/>
    </source>
</evidence>
<dbReference type="Pfam" id="PF13927">
    <property type="entry name" value="Ig_3"/>
    <property type="match status" value="1"/>
</dbReference>
<dbReference type="Gene3D" id="2.60.40.10">
    <property type="entry name" value="Immunoglobulins"/>
    <property type="match status" value="1"/>
</dbReference>
<dbReference type="InParanoid" id="B3RNX1"/>
<dbReference type="HOGENOM" id="CLU_1456269_0_0_1"/>
<dbReference type="KEGG" id="tad:TRIADDRAFT_53322"/>
<keyword evidence="2" id="KW-0732">Signal</keyword>
<keyword evidence="1" id="KW-0812">Transmembrane</keyword>
<reference evidence="4 5" key="1">
    <citation type="journal article" date="2008" name="Nature">
        <title>The Trichoplax genome and the nature of placozoans.</title>
        <authorList>
            <person name="Srivastava M."/>
            <person name="Begovic E."/>
            <person name="Chapman J."/>
            <person name="Putnam N.H."/>
            <person name="Hellsten U."/>
            <person name="Kawashima T."/>
            <person name="Kuo A."/>
            <person name="Mitros T."/>
            <person name="Salamov A."/>
            <person name="Carpenter M.L."/>
            <person name="Signorovitch A.Y."/>
            <person name="Moreno M.A."/>
            <person name="Kamm K."/>
            <person name="Grimwood J."/>
            <person name="Schmutz J."/>
            <person name="Shapiro H."/>
            <person name="Grigoriev I.V."/>
            <person name="Buss L.W."/>
            <person name="Schierwater B."/>
            <person name="Dellaporta S.L."/>
            <person name="Rokhsar D.S."/>
        </authorList>
    </citation>
    <scope>NUCLEOTIDE SEQUENCE [LARGE SCALE GENOMIC DNA]</scope>
    <source>
        <strain evidence="4 5">Grell-BS-1999</strain>
    </source>
</reference>
<dbReference type="PhylomeDB" id="B3RNX1"/>
<gene>
    <name evidence="4" type="ORF">TRIADDRAFT_53322</name>
</gene>
<evidence type="ECO:0000259" key="3">
    <source>
        <dbReference type="PROSITE" id="PS50835"/>
    </source>
</evidence>
<dbReference type="SUPFAM" id="SSF48726">
    <property type="entry name" value="Immunoglobulin"/>
    <property type="match status" value="1"/>
</dbReference>
<dbReference type="CTD" id="6751139"/>
<dbReference type="GeneID" id="6751139"/>
<keyword evidence="5" id="KW-1185">Reference proteome</keyword>
<feature type="transmembrane region" description="Helical" evidence="1">
    <location>
        <begin position="134"/>
        <end position="156"/>
    </location>
</feature>
<feature type="domain" description="Ig-like" evidence="3">
    <location>
        <begin position="20"/>
        <end position="122"/>
    </location>
</feature>
<dbReference type="Proteomes" id="UP000009022">
    <property type="component" value="Unassembled WGS sequence"/>
</dbReference>
<name>B3RNX1_TRIAD</name>
<keyword evidence="1" id="KW-0472">Membrane</keyword>
<keyword evidence="1" id="KW-1133">Transmembrane helix</keyword>
<dbReference type="AlphaFoldDB" id="B3RNX1"/>
<sequence>MDQARLFLLVLLFKCTLSEPKGICAEENNLLECMNRGIVESKKPTPGTTTLISCTASGNPMPKILWKRCHNGQCSDIPSRRIKNIKDTNGTIHSTLIVDRNQPEQIGNISCTSVNLCQRSESQFFIVEDDKPEVLVITLSNVGGLIVIVILVVIFVPDPRTKLSYFKKVLMRMEIKSDRVIVIDFL</sequence>